<reference evidence="4" key="2">
    <citation type="submission" date="2025-08" db="UniProtKB">
        <authorList>
            <consortium name="RefSeq"/>
        </authorList>
    </citation>
    <scope>IDENTIFICATION</scope>
    <source>
        <tissue evidence="4">Leaf</tissue>
    </source>
</reference>
<evidence type="ECO:0000259" key="2">
    <source>
        <dbReference type="PROSITE" id="PS50090"/>
    </source>
</evidence>
<dbReference type="InterPro" id="IPR001005">
    <property type="entry name" value="SANT/Myb"/>
</dbReference>
<keyword evidence="3" id="KW-1185">Reference proteome</keyword>
<organism evidence="3 4">
    <name type="scientific">Camelina sativa</name>
    <name type="common">False flax</name>
    <name type="synonym">Myagrum sativum</name>
    <dbReference type="NCBI Taxonomy" id="90675"/>
    <lineage>
        <taxon>Eukaryota</taxon>
        <taxon>Viridiplantae</taxon>
        <taxon>Streptophyta</taxon>
        <taxon>Embryophyta</taxon>
        <taxon>Tracheophyta</taxon>
        <taxon>Spermatophyta</taxon>
        <taxon>Magnoliopsida</taxon>
        <taxon>eudicotyledons</taxon>
        <taxon>Gunneridae</taxon>
        <taxon>Pentapetalae</taxon>
        <taxon>rosids</taxon>
        <taxon>malvids</taxon>
        <taxon>Brassicales</taxon>
        <taxon>Brassicaceae</taxon>
        <taxon>Camelineae</taxon>
        <taxon>Camelina</taxon>
    </lineage>
</organism>
<accession>A0ABM1QFV5</accession>
<dbReference type="PANTHER" id="PTHR45023:SF4">
    <property type="entry name" value="GLYCINE-RICH PROTEIN-RELATED"/>
    <property type="match status" value="1"/>
</dbReference>
<reference evidence="3" key="1">
    <citation type="journal article" date="2014" name="Nat. Commun.">
        <title>The emerging biofuel crop Camelina sativa retains a highly undifferentiated hexaploid genome structure.</title>
        <authorList>
            <person name="Kagale S."/>
            <person name="Koh C."/>
            <person name="Nixon J."/>
            <person name="Bollina V."/>
            <person name="Clarke W.E."/>
            <person name="Tuteja R."/>
            <person name="Spillane C."/>
            <person name="Robinson S.J."/>
            <person name="Links M.G."/>
            <person name="Clarke C."/>
            <person name="Higgins E.E."/>
            <person name="Huebert T."/>
            <person name="Sharpe A.G."/>
            <person name="Parkin I.A."/>
        </authorList>
    </citation>
    <scope>NUCLEOTIDE SEQUENCE [LARGE SCALE GENOMIC DNA]</scope>
    <source>
        <strain evidence="3">cv. DH55</strain>
    </source>
</reference>
<evidence type="ECO:0000313" key="4">
    <source>
        <dbReference type="RefSeq" id="XP_019085643.1"/>
    </source>
</evidence>
<feature type="compositionally biased region" description="Polar residues" evidence="1">
    <location>
        <begin position="234"/>
        <end position="244"/>
    </location>
</feature>
<dbReference type="GeneID" id="109126499"/>
<name>A0ABM1QFV5_CAMSA</name>
<dbReference type="RefSeq" id="XP_019085643.1">
    <property type="nucleotide sequence ID" value="XM_019230098.1"/>
</dbReference>
<feature type="region of interest" description="Disordered" evidence="1">
    <location>
        <begin position="232"/>
        <end position="268"/>
    </location>
</feature>
<protein>
    <submittedName>
        <fullName evidence="4">Glutathione S-transferase T3-like</fullName>
    </submittedName>
</protein>
<sequence length="331" mass="37015">MDSTNPFGFQPYNFMNLLNSQKNSNVSNNSAQTSQPVQFSSPFSSQPIQFSDPFSSQPIQFSSPFSSQPINLSTQSESEDCIEVTVDDNEEDGGRGSRKRWTAYEDINLISAWLNTSKDPVVSNEQRLDSFWVRVAAYYKANGGGTGSNGRGASQCKARWSKINHQVNKFVGCYTQASNRKKSGESEDDVIKVAHEIYMNDIKKPFILEHCWRELKHDQKWIMEECSSKRTKLQSDGTYSSSPANDGAEMRPPGVKAAKKKGKKPASVSIDVEDGSVGKLDRIIAMKDQEQAAKERHAKMRLLDSLINKGELTPAEVILRDKLLDQMLTNI</sequence>
<feature type="region of interest" description="Disordered" evidence="1">
    <location>
        <begin position="20"/>
        <end position="46"/>
    </location>
</feature>
<evidence type="ECO:0000313" key="3">
    <source>
        <dbReference type="Proteomes" id="UP000694864"/>
    </source>
</evidence>
<gene>
    <name evidence="4" type="primary">LOC109126499</name>
</gene>
<proteinExistence type="predicted"/>
<dbReference type="Proteomes" id="UP000694864">
    <property type="component" value="Chromosome 9"/>
</dbReference>
<feature type="domain" description="Myb-like" evidence="2">
    <location>
        <begin position="98"/>
        <end position="164"/>
    </location>
</feature>
<dbReference type="PANTHER" id="PTHR45023">
    <property type="match status" value="1"/>
</dbReference>
<evidence type="ECO:0000256" key="1">
    <source>
        <dbReference type="SAM" id="MobiDB-lite"/>
    </source>
</evidence>
<dbReference type="PROSITE" id="PS50090">
    <property type="entry name" value="MYB_LIKE"/>
    <property type="match status" value="1"/>
</dbReference>